<dbReference type="RefSeq" id="WP_014867295.1">
    <property type="nucleotide sequence ID" value="NC_018227.2"/>
</dbReference>
<sequence>MTNERRWLITFGAGLVILSIALYGLHYLIFHDIHHIGIYTLADIAFLPLEVLLVTLVFHQVLESRDRKQRMDKLNMVIGTFFSAIGTQLLTYISNNDPNLDEIRPQLLVNDTWTDETFQRVEGRLKRHPCRIRIEDVDLEAVKRFLGSREEFLLRLLENPVLLEHEAFTELLRAVFHFNEELQRRPGFSGLPGTDTAHLAHDLERIYGLLIREWLDYMHYLQENYPYLFSFAMRTNPFDETATAIVG</sequence>
<keyword evidence="1" id="KW-0812">Transmembrane</keyword>
<dbReference type="EMBL" id="HE964772">
    <property type="protein sequence ID" value="CCJ36319.1"/>
    <property type="molecule type" value="Genomic_DNA"/>
</dbReference>
<evidence type="ECO:0000256" key="1">
    <source>
        <dbReference type="SAM" id="Phobius"/>
    </source>
</evidence>
<keyword evidence="1" id="KW-1133">Transmembrane helix</keyword>
<evidence type="ECO:0000313" key="2">
    <source>
        <dbReference type="EMBL" id="CCJ36319.1"/>
    </source>
</evidence>
<dbReference type="HOGENOM" id="CLU_087537_0_0_2"/>
<dbReference type="KEGG" id="mbg:BN140_1396"/>
<accession>I7LMK2</accession>
<dbReference type="BioCyc" id="MBOU1201294:BN140_RS06950-MONOMER"/>
<dbReference type="AlphaFoldDB" id="I7LMK2"/>
<organism evidence="2 3">
    <name type="scientific">Methanoculleus bourgensis (strain ATCC 43281 / DSM 3045 / OCM 15 / MS2)</name>
    <name type="common">Methanogenium bourgense</name>
    <dbReference type="NCBI Taxonomy" id="1201294"/>
    <lineage>
        <taxon>Archaea</taxon>
        <taxon>Methanobacteriati</taxon>
        <taxon>Methanobacteriota</taxon>
        <taxon>Stenosarchaea group</taxon>
        <taxon>Methanomicrobia</taxon>
        <taxon>Methanomicrobiales</taxon>
        <taxon>Methanomicrobiaceae</taxon>
        <taxon>Methanoculleus</taxon>
    </lineage>
</organism>
<dbReference type="PATRIC" id="fig|1201294.9.peg.1537"/>
<keyword evidence="3" id="KW-1185">Reference proteome</keyword>
<reference evidence="3" key="1">
    <citation type="journal article" date="2012" name="J. Bacteriol.">
        <title>Complete genome sequence of the hydrogenotrophic, methanogenic archaeon Methanoculleus bourgensis strain MS2T, isolated from a sewage sludge digester.</title>
        <authorList>
            <person name="Maus I."/>
            <person name="Wibberg D."/>
            <person name="Stantscheff R."/>
            <person name="Eikmeyer F.G."/>
            <person name="Seffner A."/>
            <person name="Boelter J."/>
            <person name="Szczepanowski R."/>
            <person name="Blom J."/>
            <person name="Jaenicke S."/>
            <person name="Konig H."/>
            <person name="Puhler A."/>
            <person name="Schluter A."/>
        </authorList>
    </citation>
    <scope>NUCLEOTIDE SEQUENCE [LARGE SCALE GENOMIC DNA]</scope>
    <source>
        <strain evidence="3">ATCC 43281 / DSM 3045 / OCM 15 / MS2</strain>
    </source>
</reference>
<protein>
    <submittedName>
        <fullName evidence="2">Uncharacterized protein</fullName>
    </submittedName>
</protein>
<dbReference type="Proteomes" id="UP000009007">
    <property type="component" value="Chromosome I"/>
</dbReference>
<keyword evidence="1" id="KW-0472">Membrane</keyword>
<gene>
    <name evidence="2" type="ordered locus">BN140_1396</name>
</gene>
<dbReference type="GeneID" id="13355835"/>
<feature type="transmembrane region" description="Helical" evidence="1">
    <location>
        <begin position="36"/>
        <end position="62"/>
    </location>
</feature>
<evidence type="ECO:0000313" key="3">
    <source>
        <dbReference type="Proteomes" id="UP000009007"/>
    </source>
</evidence>
<feature type="transmembrane region" description="Helical" evidence="1">
    <location>
        <begin position="7"/>
        <end position="30"/>
    </location>
</feature>
<dbReference type="STRING" id="1201294.BN140_1396"/>
<name>I7LMK2_METBM</name>
<feature type="transmembrane region" description="Helical" evidence="1">
    <location>
        <begin position="74"/>
        <end position="93"/>
    </location>
</feature>
<proteinExistence type="predicted"/>